<feature type="region of interest" description="Disordered" evidence="1">
    <location>
        <begin position="40"/>
        <end position="65"/>
    </location>
</feature>
<evidence type="ECO:0000313" key="4">
    <source>
        <dbReference type="EMBL" id="MFD0780072.1"/>
    </source>
</evidence>
<feature type="signal peptide" evidence="2">
    <location>
        <begin position="1"/>
        <end position="31"/>
    </location>
</feature>
<evidence type="ECO:0000313" key="5">
    <source>
        <dbReference type="Proteomes" id="UP001597042"/>
    </source>
</evidence>
<dbReference type="Proteomes" id="UP001597042">
    <property type="component" value="Unassembled WGS sequence"/>
</dbReference>
<reference evidence="5" key="1">
    <citation type="journal article" date="2019" name="Int. J. Syst. Evol. Microbiol.">
        <title>The Global Catalogue of Microorganisms (GCM) 10K type strain sequencing project: providing services to taxonomists for standard genome sequencing and annotation.</title>
        <authorList>
            <consortium name="The Broad Institute Genomics Platform"/>
            <consortium name="The Broad Institute Genome Sequencing Center for Infectious Disease"/>
            <person name="Wu L."/>
            <person name="Ma J."/>
        </authorList>
    </citation>
    <scope>NUCLEOTIDE SEQUENCE [LARGE SCALE GENOMIC DNA]</scope>
    <source>
        <strain evidence="5">CCUG 50754</strain>
    </source>
</reference>
<organism evidence="4 5">
    <name type="scientific">Microbacterium koreense</name>
    <dbReference type="NCBI Taxonomy" id="323761"/>
    <lineage>
        <taxon>Bacteria</taxon>
        <taxon>Bacillati</taxon>
        <taxon>Actinomycetota</taxon>
        <taxon>Actinomycetes</taxon>
        <taxon>Micrococcales</taxon>
        <taxon>Microbacteriaceae</taxon>
        <taxon>Microbacterium</taxon>
    </lineage>
</organism>
<feature type="compositionally biased region" description="Polar residues" evidence="1">
    <location>
        <begin position="40"/>
        <end position="62"/>
    </location>
</feature>
<evidence type="ECO:0000259" key="3">
    <source>
        <dbReference type="Pfam" id="PF14240"/>
    </source>
</evidence>
<proteinExistence type="predicted"/>
<evidence type="ECO:0000256" key="1">
    <source>
        <dbReference type="SAM" id="MobiDB-lite"/>
    </source>
</evidence>
<feature type="domain" description="YHYH" evidence="3">
    <location>
        <begin position="125"/>
        <end position="301"/>
    </location>
</feature>
<dbReference type="RefSeq" id="WP_378751763.1">
    <property type="nucleotide sequence ID" value="NZ_JBHSSV010000006.1"/>
</dbReference>
<keyword evidence="5" id="KW-1185">Reference proteome</keyword>
<evidence type="ECO:0000256" key="2">
    <source>
        <dbReference type="SAM" id="SignalP"/>
    </source>
</evidence>
<sequence length="314" mass="32789">MTSLAHTPRRRRIAGLIAVALVGSAVLAGCAADQVAEQTATPTVETSAPQETEATVDSTAYGPTTGDCEATAATFRDVVSANPDLPDPSLEAVCEGDDIIVTTNSIPDYTYVATTPGSPSEIVQTYTLPATPVETTSSDYGEVPRLGTIGVTVDGVPIYGPTEGTGGDVLSLEGALSVCGSHNGPVDFHLHLFGWADDVDCVYSAQEVESGDPVLVGWAADGYPIMSGLVCADDECTEMTQLTSSWELVDESVFATDTWAAHSYVEGSGDLDQCNGRVDDDGQYRYYTTTTFPYIIGCYHGEVSADALPSGGGR</sequence>
<accession>A0ABW2ZN65</accession>
<dbReference type="Pfam" id="PF14240">
    <property type="entry name" value="YHYH"/>
    <property type="match status" value="1"/>
</dbReference>
<comment type="caution">
    <text evidence="4">The sequence shown here is derived from an EMBL/GenBank/DDBJ whole genome shotgun (WGS) entry which is preliminary data.</text>
</comment>
<keyword evidence="2" id="KW-0732">Signal</keyword>
<dbReference type="InterPro" id="IPR025924">
    <property type="entry name" value="YHYH_dom"/>
</dbReference>
<gene>
    <name evidence="4" type="ORF">ACFQZV_02015</name>
</gene>
<name>A0ABW2ZN65_9MICO</name>
<feature type="chain" id="PRO_5046832941" evidence="2">
    <location>
        <begin position="32"/>
        <end position="314"/>
    </location>
</feature>
<dbReference type="EMBL" id="JBHTIM010000001">
    <property type="protein sequence ID" value="MFD0780072.1"/>
    <property type="molecule type" value="Genomic_DNA"/>
</dbReference>
<protein>
    <submittedName>
        <fullName evidence="4">YHYH protein</fullName>
    </submittedName>
</protein>